<proteinExistence type="predicted"/>
<sequence length="568" mass="65957">MKPLLVGPSSFEEFRQTNAVFVDKTHFIEEFIQSASEVDIILRPRRFGKSLNLSMLNSFFSIGTNPNLFKGLYIFDREFEVDKGPFTSSKKRKVEDQGTFMEKYCGKYPVIHMNLKDATGKSFEECIDGLWEVVKVSARPHHEAMKGVCPNDPLYGMYKESSSTPKLTNVRKCLAMLMKILYEYHKTQVIVLIDEYDAPLNNAHRKGFYDEAIDFFVSFFSMALKDNNALYKACLMGILEIRGTDILSSWNNVTIYSFLDDKYSSCFGFTLEEVRQLGVDEEELNEVVHWYNGYHFGNSHVMNPWSVNSWLLKGKQFRNYWIGTANYSELQNYLKGHEQLMLMEVFNLFFDGDPFDINLNNTQVNYDDEWDTPKVVTFLVLSGYLTFHQNKVIIPNTEVKNYWETQILPLFKTAVKNKYGDQVRALFDPRGEFSRQGCLEFMQDVLLNASSQDLTRRQYPEAPYHCFYFGIFLGCLHEDDSVLVTSIKEVALGRYDIRIQFVKFKTAFIFEFKVDRSGNNTDQDPGAARQQIHNTQYYHDLHGYSVHLIGAAFYKKSVALSHEFIQLE</sequence>
<dbReference type="STRING" id="988480.A0A075APT3"/>
<dbReference type="Proteomes" id="UP000281549">
    <property type="component" value="Unassembled WGS sequence"/>
</dbReference>
<dbReference type="InterPro" id="IPR012547">
    <property type="entry name" value="PDDEXK_9"/>
</dbReference>
<reference evidence="5" key="2">
    <citation type="journal article" date="2018" name="Nat. Microbiol.">
        <title>Leveraging single-cell genomics to expand the fungal tree of life.</title>
        <authorList>
            <person name="Ahrendt S.R."/>
            <person name="Quandt C.A."/>
            <person name="Ciobanu D."/>
            <person name="Clum A."/>
            <person name="Salamov A."/>
            <person name="Andreopoulos B."/>
            <person name="Cheng J.F."/>
            <person name="Woyke T."/>
            <person name="Pelin A."/>
            <person name="Henrissat B."/>
            <person name="Reynolds N.K."/>
            <person name="Benny G.L."/>
            <person name="Smith M.E."/>
            <person name="James T.Y."/>
            <person name="Grigoriev I.V."/>
        </authorList>
    </citation>
    <scope>NUCLEOTIDE SEQUENCE [LARGE SCALE GENOMIC DNA]</scope>
    <source>
        <strain evidence="5">CSF55</strain>
    </source>
</reference>
<dbReference type="PANTHER" id="PTHR34825">
    <property type="entry name" value="CONSERVED PROTEIN, WITH A WEAK D-GALACTARATE DEHYDRATASE/ALTRONATE HYDROLASE DOMAIN"/>
    <property type="match status" value="1"/>
</dbReference>
<evidence type="ECO:0000259" key="1">
    <source>
        <dbReference type="Pfam" id="PF09820"/>
    </source>
</evidence>
<gene>
    <name evidence="2" type="ORF">O9G_002571</name>
    <name evidence="3" type="ORF">ROZALSC1DRAFT_27388</name>
</gene>
<dbReference type="Pfam" id="PF08011">
    <property type="entry name" value="PDDEXK_9"/>
    <property type="match status" value="1"/>
</dbReference>
<organism evidence="2 4">
    <name type="scientific">Rozella allomycis (strain CSF55)</name>
    <dbReference type="NCBI Taxonomy" id="988480"/>
    <lineage>
        <taxon>Eukaryota</taxon>
        <taxon>Fungi</taxon>
        <taxon>Fungi incertae sedis</taxon>
        <taxon>Cryptomycota</taxon>
        <taxon>Cryptomycota incertae sedis</taxon>
        <taxon>Rozella</taxon>
    </lineage>
</organism>
<dbReference type="EMBL" id="ML004980">
    <property type="protein sequence ID" value="RKP21169.1"/>
    <property type="molecule type" value="Genomic_DNA"/>
</dbReference>
<dbReference type="HOGENOM" id="CLU_021114_1_2_1"/>
<reference evidence="2 4" key="1">
    <citation type="journal article" date="2013" name="Curr. Biol.">
        <title>Shared signatures of parasitism and phylogenomics unite Cryptomycota and microsporidia.</title>
        <authorList>
            <person name="James T.Y."/>
            <person name="Pelin A."/>
            <person name="Bonen L."/>
            <person name="Ahrendt S."/>
            <person name="Sain D."/>
            <person name="Corradi N."/>
            <person name="Stajich J.E."/>
        </authorList>
    </citation>
    <scope>NUCLEOTIDE SEQUENCE [LARGE SCALE GENOMIC DNA]</scope>
    <source>
        <strain evidence="2">CSF55</strain>
        <strain evidence="2">CSF55</strain>
    </source>
</reference>
<dbReference type="Pfam" id="PF09820">
    <property type="entry name" value="AAA-ATPase_like"/>
    <property type="match status" value="1"/>
</dbReference>
<dbReference type="EMBL" id="KE561167">
    <property type="protein sequence ID" value="EPZ32219.1"/>
    <property type="molecule type" value="Genomic_DNA"/>
</dbReference>
<dbReference type="OMA" id="TRNIDCW"/>
<name>A0A075APT3_ROZAC</name>
<evidence type="ECO:0000313" key="3">
    <source>
        <dbReference type="EMBL" id="RKP21169.1"/>
    </source>
</evidence>
<feature type="domain" description="AAA-ATPase-like" evidence="1">
    <location>
        <begin position="6"/>
        <end position="246"/>
    </location>
</feature>
<keyword evidence="4" id="KW-1185">Reference proteome</keyword>
<evidence type="ECO:0000313" key="2">
    <source>
        <dbReference type="EMBL" id="EPZ32219.1"/>
    </source>
</evidence>
<dbReference type="OrthoDB" id="5584915at2759"/>
<accession>A0A075APT3</accession>
<dbReference type="PANTHER" id="PTHR34825:SF1">
    <property type="entry name" value="AAA-ATPASE-LIKE DOMAIN-CONTAINING PROTEIN"/>
    <property type="match status" value="1"/>
</dbReference>
<dbReference type="Proteomes" id="UP000030755">
    <property type="component" value="Unassembled WGS sequence"/>
</dbReference>
<dbReference type="AlphaFoldDB" id="A0A075APT3"/>
<dbReference type="InterPro" id="IPR018631">
    <property type="entry name" value="AAA-ATPase-like_dom"/>
</dbReference>
<evidence type="ECO:0000313" key="5">
    <source>
        <dbReference type="Proteomes" id="UP000281549"/>
    </source>
</evidence>
<reference evidence="3" key="3">
    <citation type="submission" date="2018-08" db="EMBL/GenBank/DDBJ databases">
        <title>Leveraging single-cell genomics to expand the Fungal Tree of Life.</title>
        <authorList>
            <consortium name="DOE Joint Genome Institute"/>
            <person name="Ahrendt S.R."/>
            <person name="Quandt C.A."/>
            <person name="Ciobanu D."/>
            <person name="Clum A."/>
            <person name="Salamov A."/>
            <person name="Andreopoulos B."/>
            <person name="Cheng J.-F."/>
            <person name="Woyke T."/>
            <person name="Pelin A."/>
            <person name="Henrissat B."/>
            <person name="Reynolds N."/>
            <person name="Benny G.L."/>
            <person name="Smith M.E."/>
            <person name="James T.Y."/>
            <person name="Grigoriev I.V."/>
        </authorList>
    </citation>
    <scope>NUCLEOTIDE SEQUENCE</scope>
    <source>
        <strain evidence="3">CSF55</strain>
    </source>
</reference>
<protein>
    <submittedName>
        <fullName evidence="2">AAA-ATPase-like domain-containing protein</fullName>
    </submittedName>
    <submittedName>
        <fullName evidence="3">DUF1703-domain-containing protein</fullName>
    </submittedName>
</protein>
<evidence type="ECO:0000313" key="4">
    <source>
        <dbReference type="Proteomes" id="UP000030755"/>
    </source>
</evidence>